<gene>
    <name evidence="1 3" type="primary">lptD</name>
    <name evidence="3" type="ORF">GLS40_04900</name>
</gene>
<feature type="signal peptide" evidence="1">
    <location>
        <begin position="1"/>
        <end position="34"/>
    </location>
</feature>
<dbReference type="Proteomes" id="UP000443843">
    <property type="component" value="Unassembled WGS sequence"/>
</dbReference>
<proteinExistence type="inferred from homology"/>
<organism evidence="3 4">
    <name type="scientific">Pseudooceanicola pacificus</name>
    <dbReference type="NCBI Taxonomy" id="2676438"/>
    <lineage>
        <taxon>Bacteria</taxon>
        <taxon>Pseudomonadati</taxon>
        <taxon>Pseudomonadota</taxon>
        <taxon>Alphaproteobacteria</taxon>
        <taxon>Rhodobacterales</taxon>
        <taxon>Paracoccaceae</taxon>
        <taxon>Pseudooceanicola</taxon>
    </lineage>
</organism>
<comment type="caution">
    <text evidence="1">Lacks conserved residue(s) required for the propagation of feature annotation.</text>
</comment>
<dbReference type="InterPro" id="IPR020889">
    <property type="entry name" value="LipoPS_assembly_LptD"/>
</dbReference>
<keyword evidence="1" id="KW-0472">Membrane</keyword>
<keyword evidence="1" id="KW-0998">Cell outer membrane</keyword>
<evidence type="ECO:0000259" key="2">
    <source>
        <dbReference type="Pfam" id="PF04453"/>
    </source>
</evidence>
<comment type="subcellular location">
    <subcellularLocation>
        <location evidence="1">Cell outer membrane</location>
    </subcellularLocation>
</comment>
<keyword evidence="4" id="KW-1185">Reference proteome</keyword>
<name>A0A844VZX5_9RHOB</name>
<dbReference type="RefSeq" id="WP_160381616.1">
    <property type="nucleotide sequence ID" value="NZ_WNXQ01000002.1"/>
</dbReference>
<dbReference type="Pfam" id="PF04453">
    <property type="entry name" value="LptD"/>
    <property type="match status" value="1"/>
</dbReference>
<dbReference type="GO" id="GO:0043165">
    <property type="term" value="P:Gram-negative-bacterium-type cell outer membrane assembly"/>
    <property type="evidence" value="ECO:0007669"/>
    <property type="project" value="UniProtKB-UniRule"/>
</dbReference>
<dbReference type="InterPro" id="IPR050218">
    <property type="entry name" value="LptD"/>
</dbReference>
<protein>
    <recommendedName>
        <fullName evidence="1">LPS-assembly protein LptD</fullName>
    </recommendedName>
</protein>
<dbReference type="InterPro" id="IPR007543">
    <property type="entry name" value="LptD_C"/>
</dbReference>
<dbReference type="PANTHER" id="PTHR30189">
    <property type="entry name" value="LPS-ASSEMBLY PROTEIN"/>
    <property type="match status" value="1"/>
</dbReference>
<dbReference type="GO" id="GO:0009279">
    <property type="term" value="C:cell outer membrane"/>
    <property type="evidence" value="ECO:0007669"/>
    <property type="project" value="UniProtKB-SubCell"/>
</dbReference>
<reference evidence="3 4" key="1">
    <citation type="submission" date="2019-11" db="EMBL/GenBank/DDBJ databases">
        <title>Pseudooceanicola pacifica sp. nov., isolated from deep-sea sediment of the Pacific Ocean.</title>
        <authorList>
            <person name="Lyu L."/>
        </authorList>
    </citation>
    <scope>NUCLEOTIDE SEQUENCE [LARGE SCALE GENOMIC DNA]</scope>
    <source>
        <strain evidence="3 4">216_PA32_1</strain>
    </source>
</reference>
<evidence type="ECO:0000313" key="3">
    <source>
        <dbReference type="EMBL" id="MWB77356.1"/>
    </source>
</evidence>
<comment type="subunit">
    <text evidence="1">Component of the lipopolysaccharide transport and assembly complex.</text>
</comment>
<keyword evidence="1" id="KW-0732">Signal</keyword>
<evidence type="ECO:0000313" key="4">
    <source>
        <dbReference type="Proteomes" id="UP000443843"/>
    </source>
</evidence>
<comment type="function">
    <text evidence="1">Involved in the assembly of lipopolysaccharide (LPS) at the surface of the outer membrane.</text>
</comment>
<feature type="domain" description="LptD C-terminal" evidence="2">
    <location>
        <begin position="291"/>
        <end position="643"/>
    </location>
</feature>
<dbReference type="PANTHER" id="PTHR30189:SF1">
    <property type="entry name" value="LPS-ASSEMBLY PROTEIN LPTD"/>
    <property type="match status" value="1"/>
</dbReference>
<sequence precursor="true">MTRTAPARRPRTRLGALPLALALGLGTLPAPVVAQNAPEAGAEASGPALLVADKVFLDGQDTVIAEGNVEALQDGVRLRAARIVYDRAAGKLSVEGPITISQNGREAVLIADAAELDADLRNGIVTGAQLVLNQQLQVSAYQLNRIDGAYSQAYKATISSCHVCDGRAPLWQIRAKRVLHDQEKKRVYIYNSRFEVFGFPVFWLPWLRVPDPTVDRATGFLIPSINQNTQLDTGVKLPYFITLGDHRDITLTPYLSAETTTLEYRYRQAFRTGNMEVKGAFSKDSLMQDETRAYVFADGSFALPRNYVFSFDIEAVSDDAYLTQYGYSSKDRLDSDVKIARASSNQYSAIRLSHYHSLRVDEDNATIASITGDADFEQRHFPARLGGEIRLGVDAHHHFRYSKLDTDSNDADSIVDGRDVTRLTVDAAWLRNWTLPEGLRVGLETGVAIDSFHTAQDAGLPASQTGVAPRVGVTLRWPFSKTTATGAVHVIEPVAQFGWVGGSPLDVANDESTLVEFDEANLLSLSRFPAVDRRERGPSAALGLTWSRVTPAGWTSSLTFGKVMRHEADPNFTTSSGLSGTTSDLLVAGQFRAPNGLSLTARGVFFEEGQVNKAEARAAYIKPRFAFGGSYIWQGVDLSEGRSSLVSEWSIDSAFKVSRNIVGSANWRYDVANDRSAYAGAGLTYTNECLQVQLSVSHRFTSSTIVEPSTDFAFTVILRGLNMETGGETYNRSCK</sequence>
<dbReference type="GO" id="GO:1990351">
    <property type="term" value="C:transporter complex"/>
    <property type="evidence" value="ECO:0007669"/>
    <property type="project" value="TreeGrafter"/>
</dbReference>
<comment type="similarity">
    <text evidence="1">Belongs to the LptD family.</text>
</comment>
<evidence type="ECO:0000256" key="1">
    <source>
        <dbReference type="HAMAP-Rule" id="MF_01411"/>
    </source>
</evidence>
<dbReference type="EMBL" id="WNXQ01000002">
    <property type="protein sequence ID" value="MWB77356.1"/>
    <property type="molecule type" value="Genomic_DNA"/>
</dbReference>
<dbReference type="GO" id="GO:0015920">
    <property type="term" value="P:lipopolysaccharide transport"/>
    <property type="evidence" value="ECO:0007669"/>
    <property type="project" value="InterPro"/>
</dbReference>
<comment type="caution">
    <text evidence="3">The sequence shown here is derived from an EMBL/GenBank/DDBJ whole genome shotgun (WGS) entry which is preliminary data.</text>
</comment>
<dbReference type="AlphaFoldDB" id="A0A844VZX5"/>
<accession>A0A844VZX5</accession>
<feature type="chain" id="PRO_5033183368" description="LPS-assembly protein LptD" evidence="1">
    <location>
        <begin position="35"/>
        <end position="735"/>
    </location>
</feature>
<dbReference type="HAMAP" id="MF_01411">
    <property type="entry name" value="LPS_assembly_LptD"/>
    <property type="match status" value="1"/>
</dbReference>